<evidence type="ECO:0000313" key="2">
    <source>
        <dbReference type="Proteomes" id="UP001163835"/>
    </source>
</evidence>
<dbReference type="EMBL" id="MU795298">
    <property type="protein sequence ID" value="KAJ3807520.1"/>
    <property type="molecule type" value="Genomic_DNA"/>
</dbReference>
<accession>A0ACC1TRZ8</accession>
<reference evidence="1" key="1">
    <citation type="submission" date="2022-09" db="EMBL/GenBank/DDBJ databases">
        <title>A Global Phylogenomic Analysis of the Shiitake Genus Lentinula.</title>
        <authorList>
            <consortium name="DOE Joint Genome Institute"/>
            <person name="Sierra-Patev S."/>
            <person name="Min B."/>
            <person name="Naranjo-Ortiz M."/>
            <person name="Looney B."/>
            <person name="Konkel Z."/>
            <person name="Slot J.C."/>
            <person name="Sakamoto Y."/>
            <person name="Steenwyk J.L."/>
            <person name="Rokas A."/>
            <person name="Carro J."/>
            <person name="Camarero S."/>
            <person name="Ferreira P."/>
            <person name="Molpeceres G."/>
            <person name="Ruiz-Duenas F.J."/>
            <person name="Serrano A."/>
            <person name="Henrissat B."/>
            <person name="Drula E."/>
            <person name="Hughes K.W."/>
            <person name="Mata J.L."/>
            <person name="Ishikawa N.K."/>
            <person name="Vargas-Isla R."/>
            <person name="Ushijima S."/>
            <person name="Smith C.A."/>
            <person name="Ahrendt S."/>
            <person name="Andreopoulos W."/>
            <person name="He G."/>
            <person name="Labutti K."/>
            <person name="Lipzen A."/>
            <person name="Ng V."/>
            <person name="Riley R."/>
            <person name="Sandor L."/>
            <person name="Barry K."/>
            <person name="Martinez A.T."/>
            <person name="Xiao Y."/>
            <person name="Gibbons J.G."/>
            <person name="Terashima K."/>
            <person name="Grigoriev I.V."/>
            <person name="Hibbett D.S."/>
        </authorList>
    </citation>
    <scope>NUCLEOTIDE SEQUENCE</scope>
    <source>
        <strain evidence="1">TMI1499</strain>
    </source>
</reference>
<proteinExistence type="predicted"/>
<keyword evidence="2" id="KW-1185">Reference proteome</keyword>
<evidence type="ECO:0000313" key="1">
    <source>
        <dbReference type="EMBL" id="KAJ3807520.1"/>
    </source>
</evidence>
<organism evidence="1 2">
    <name type="scientific">Lentinula aff. lateritia</name>
    <dbReference type="NCBI Taxonomy" id="2804960"/>
    <lineage>
        <taxon>Eukaryota</taxon>
        <taxon>Fungi</taxon>
        <taxon>Dikarya</taxon>
        <taxon>Basidiomycota</taxon>
        <taxon>Agaricomycotina</taxon>
        <taxon>Agaricomycetes</taxon>
        <taxon>Agaricomycetidae</taxon>
        <taxon>Agaricales</taxon>
        <taxon>Marasmiineae</taxon>
        <taxon>Omphalotaceae</taxon>
        <taxon>Lentinula</taxon>
    </lineage>
</organism>
<dbReference type="Proteomes" id="UP001163835">
    <property type="component" value="Unassembled WGS sequence"/>
</dbReference>
<comment type="caution">
    <text evidence="1">The sequence shown here is derived from an EMBL/GenBank/DDBJ whole genome shotgun (WGS) entry which is preliminary data.</text>
</comment>
<sequence length="671" mass="75435">MGDHVAVEKLDGLEVLNEDSVSFNGFLNPNRRRDDPEEKAADALRAEINASNRFDSFGRRTFRKRVYIHPRLVGPLSFICAPPAKHSEWSLDKVLKRKAQQGVKVYVVVYKEVSQTMSMSSKHAKHIGAEDTVKFWSHHEKVAVVDNHYACIGGLDLYFRRCDTHNHPLADVHLSSHALVRDSQDYNNARIIGPSARMPWHDVHMSPSGPVVLDISIARYPHREVWHVMGRKCEQRWHDWLGAVRSVSDWSHGMLTEHSIQNALRISATKKGDVVTNEIAGALAHTVIRAAREGRNFEIVVVIPEVPAFSGNIKDESSLKIIMAAQYRTITINWDGASIYETIRKAGFELMDYIRFCHLRAYNRINAPQHSGVSLHQAQVALVRQWLGSQVTSATDSGPIKVTIKVTIKSPQVTKEGVVITEKMPLKEEAVAVSDTEEEEAKQIIRRFERAAEAVRGDEDVSNNVVQHMLSDKTGLEQYKLMIVDDRRVIMGSANLNDRSQKRDSDSEIAFVVEDTDLVQSTMDGEPYMASRFAASLKRQMCKSKTTTCMMTTPIPYMRSAPHPNPDRLNSQEDQMVAAPLSTNPINLWTGIARQNREILTEVFRPVPSNLVRIGHGMIDMYPKTKTGHVPGIPLQRVKDRLSKVKGALVEAPIDFLIDDKGFVEGPDWAG</sequence>
<protein>
    <submittedName>
        <fullName evidence="1">Phospholipase D/nuclease</fullName>
    </submittedName>
</protein>
<name>A0ACC1TRZ8_9AGAR</name>
<gene>
    <name evidence="1" type="ORF">F5876DRAFT_90527</name>
</gene>